<reference evidence="1 2" key="1">
    <citation type="submission" date="2023-05" db="EMBL/GenBank/DDBJ databases">
        <title>Corynebacterium suedekumii sp. nov. and Corynebacterium breve sp. nov. isolated from raw cow's milk.</title>
        <authorList>
            <person name="Baer M.K."/>
            <person name="Mehl L."/>
            <person name="Hellmuth R."/>
            <person name="Marke G."/>
            <person name="Lipski A."/>
        </authorList>
    </citation>
    <scope>NUCLEOTIDE SEQUENCE [LARGE SCALE GENOMIC DNA]</scope>
    <source>
        <strain evidence="1 2">R4</strain>
    </source>
</reference>
<protein>
    <submittedName>
        <fullName evidence="1">YbjN domain-containing protein</fullName>
    </submittedName>
</protein>
<evidence type="ECO:0000313" key="1">
    <source>
        <dbReference type="EMBL" id="WIM68919.1"/>
    </source>
</evidence>
<dbReference type="RefSeq" id="WP_284826781.1">
    <property type="nucleotide sequence ID" value="NZ_CP126969.1"/>
</dbReference>
<gene>
    <name evidence="1" type="ORF">QP027_05955</name>
</gene>
<keyword evidence="2" id="KW-1185">Reference proteome</keyword>
<proteinExistence type="predicted"/>
<sequence>MDENNIPEAFNIERVGDILAEENLQYRLEEVPTPDGTTQVIRTGFADSAIAFVHEGNNLVCEALWRGEFPKALATNLLFACNEYNQQQFAPTLRFYESGEHHVAANAFRVLDVSQGASLNQVGAFVLSTLDATVGAFDFLSEQFPDLVTWEENHDH</sequence>
<dbReference type="Proteomes" id="UP001225598">
    <property type="component" value="Chromosome"/>
</dbReference>
<organism evidence="1 2">
    <name type="scientific">Corynebacterium breve</name>
    <dbReference type="NCBI Taxonomy" id="3049799"/>
    <lineage>
        <taxon>Bacteria</taxon>
        <taxon>Bacillati</taxon>
        <taxon>Actinomycetota</taxon>
        <taxon>Actinomycetes</taxon>
        <taxon>Mycobacteriales</taxon>
        <taxon>Corynebacteriaceae</taxon>
        <taxon>Corynebacterium</taxon>
    </lineage>
</organism>
<evidence type="ECO:0000313" key="2">
    <source>
        <dbReference type="Proteomes" id="UP001225598"/>
    </source>
</evidence>
<dbReference type="EMBL" id="CP126969">
    <property type="protein sequence ID" value="WIM68919.1"/>
    <property type="molecule type" value="Genomic_DNA"/>
</dbReference>
<name>A0ABY8VGZ0_9CORY</name>
<accession>A0ABY8VGZ0</accession>